<dbReference type="InterPro" id="IPR016185">
    <property type="entry name" value="PreATP-grasp_dom_sf"/>
</dbReference>
<dbReference type="InterPro" id="IPR011761">
    <property type="entry name" value="ATP-grasp"/>
</dbReference>
<dbReference type="InterPro" id="IPR020561">
    <property type="entry name" value="PRibGlycinamid_synth_ATP-grasp"/>
</dbReference>
<evidence type="ECO:0000256" key="8">
    <source>
        <dbReference type="ARBA" id="ARBA00038345"/>
    </source>
</evidence>
<dbReference type="Pfam" id="PF02843">
    <property type="entry name" value="GARS_C"/>
    <property type="match status" value="1"/>
</dbReference>
<evidence type="ECO:0000256" key="6">
    <source>
        <dbReference type="ARBA" id="ARBA00022755"/>
    </source>
</evidence>
<evidence type="ECO:0000256" key="9">
    <source>
        <dbReference type="ARBA" id="ARBA00042242"/>
    </source>
</evidence>
<evidence type="ECO:0000313" key="13">
    <source>
        <dbReference type="EMBL" id="MDT8999687.1"/>
    </source>
</evidence>
<evidence type="ECO:0000313" key="14">
    <source>
        <dbReference type="Proteomes" id="UP001246372"/>
    </source>
</evidence>
<dbReference type="Gene3D" id="3.90.600.10">
    <property type="entry name" value="Phosphoribosylglycinamide synthetase, C-terminal domain"/>
    <property type="match status" value="1"/>
</dbReference>
<dbReference type="SUPFAM" id="SSF56059">
    <property type="entry name" value="Glutathione synthetase ATP-binding domain-like"/>
    <property type="match status" value="1"/>
</dbReference>
<evidence type="ECO:0000256" key="10">
    <source>
        <dbReference type="ARBA" id="ARBA00042864"/>
    </source>
</evidence>
<comment type="caution">
    <text evidence="13">The sequence shown here is derived from an EMBL/GenBank/DDBJ whole genome shotgun (WGS) entry which is preliminary data.</text>
</comment>
<dbReference type="InterPro" id="IPR011054">
    <property type="entry name" value="Rudment_hybrid_motif"/>
</dbReference>
<comment type="cofactor">
    <cofactor evidence="1">
        <name>Mn(2+)</name>
        <dbReference type="ChEBI" id="CHEBI:29035"/>
    </cofactor>
</comment>
<dbReference type="EC" id="6.3.4.13" evidence="3"/>
<keyword evidence="14" id="KW-1185">Reference proteome</keyword>
<dbReference type="InterPro" id="IPR000115">
    <property type="entry name" value="PRibGlycinamide_synth"/>
</dbReference>
<dbReference type="Pfam" id="PF02844">
    <property type="entry name" value="GARS_N"/>
    <property type="match status" value="1"/>
</dbReference>
<evidence type="ECO:0000256" key="3">
    <source>
        <dbReference type="ARBA" id="ARBA00013255"/>
    </source>
</evidence>
<proteinExistence type="inferred from homology"/>
<evidence type="ECO:0000256" key="7">
    <source>
        <dbReference type="ARBA" id="ARBA00022840"/>
    </source>
</evidence>
<dbReference type="InterPro" id="IPR013815">
    <property type="entry name" value="ATP_grasp_subdomain_1"/>
</dbReference>
<reference evidence="13" key="1">
    <citation type="submission" date="2023-09" db="EMBL/GenBank/DDBJ databases">
        <title>Paucibacter sp. APW11 Genome sequencing and assembly.</title>
        <authorList>
            <person name="Kim I."/>
        </authorList>
    </citation>
    <scope>NUCLEOTIDE SEQUENCE</scope>
    <source>
        <strain evidence="13">APW11</strain>
    </source>
</reference>
<dbReference type="InterPro" id="IPR020560">
    <property type="entry name" value="PRibGlycinamide_synth_C-dom"/>
</dbReference>
<evidence type="ECO:0000256" key="2">
    <source>
        <dbReference type="ARBA" id="ARBA00005174"/>
    </source>
</evidence>
<keyword evidence="7 11" id="KW-0067">ATP-binding</keyword>
<dbReference type="EMBL" id="JAVXZY010000003">
    <property type="protein sequence ID" value="MDT8999687.1"/>
    <property type="molecule type" value="Genomic_DNA"/>
</dbReference>
<evidence type="ECO:0000259" key="12">
    <source>
        <dbReference type="PROSITE" id="PS50975"/>
    </source>
</evidence>
<dbReference type="Gene3D" id="3.30.1490.20">
    <property type="entry name" value="ATP-grasp fold, A domain"/>
    <property type="match status" value="1"/>
</dbReference>
<keyword evidence="4" id="KW-0436">Ligase</keyword>
<sequence length="436" mass="46382">MKHVAVIDSTGRGHALCDWFVRTSPAVVVHYLPGNALITHPRILSPINPIPLLDFEAMEAHLQPLDIDFIVVSHIESMSCGVVDYFRALGYQVVGADKATAQLECSKSFGRLFCQRHGIPSPQTLAQASAADILANCSRIQTPCVLKADGLRDVSDGAILCHDGADVEAAARFFISTGSATDLVIVEELVAGREYSCIAMVSESGYHLLPLVRDYKRTYEGDLGKNCDGMGSTLSPSDQDPQLLAELERVIFTPMIQGLAQEGLRLSGFLYVGVMCTADGPRVLEINVRCGDSEAEVLLPGITTSAHSVFAAMLDGSLDRLGIQMDGRSRCSVAAVQGVAGTKDSAGWPFGPFESGFEVSGLDADEPPTRVFLANIVKGPRGLPVTSGGRVLHVVGAGVTLAEAVAHAYLRLSGISFAGMRYRLDIGHAAGSQRTQ</sequence>
<accession>A0ABU3PAS3</accession>
<dbReference type="PROSITE" id="PS50975">
    <property type="entry name" value="ATP_GRASP"/>
    <property type="match status" value="1"/>
</dbReference>
<dbReference type="InterPro" id="IPR020562">
    <property type="entry name" value="PRibGlycinamide_synth_N"/>
</dbReference>
<dbReference type="RefSeq" id="WP_315650244.1">
    <property type="nucleotide sequence ID" value="NZ_JAVXZY010000003.1"/>
</dbReference>
<gene>
    <name evidence="13" type="ORF">RQP53_10455</name>
</gene>
<dbReference type="Pfam" id="PF01071">
    <property type="entry name" value="GARS_A"/>
    <property type="match status" value="1"/>
</dbReference>
<dbReference type="PANTHER" id="PTHR43472">
    <property type="entry name" value="PHOSPHORIBOSYLAMINE--GLYCINE LIGASE"/>
    <property type="match status" value="1"/>
</dbReference>
<dbReference type="PANTHER" id="PTHR43472:SF1">
    <property type="entry name" value="PHOSPHORIBOSYLAMINE--GLYCINE LIGASE, CHLOROPLASTIC"/>
    <property type="match status" value="1"/>
</dbReference>
<dbReference type="SMART" id="SM01210">
    <property type="entry name" value="GARS_C"/>
    <property type="match status" value="1"/>
</dbReference>
<evidence type="ECO:0000256" key="1">
    <source>
        <dbReference type="ARBA" id="ARBA00001936"/>
    </source>
</evidence>
<evidence type="ECO:0000256" key="5">
    <source>
        <dbReference type="ARBA" id="ARBA00022741"/>
    </source>
</evidence>
<dbReference type="Gene3D" id="3.40.50.20">
    <property type="match status" value="1"/>
</dbReference>
<dbReference type="InterPro" id="IPR037123">
    <property type="entry name" value="PRibGlycinamide_synth_C_sf"/>
</dbReference>
<dbReference type="Gene3D" id="3.30.470.20">
    <property type="entry name" value="ATP-grasp fold, B domain"/>
    <property type="match status" value="1"/>
</dbReference>
<keyword evidence="6" id="KW-0658">Purine biosynthesis</keyword>
<comment type="similarity">
    <text evidence="8">Belongs to the GARS family.</text>
</comment>
<organism evidence="13 14">
    <name type="scientific">Roseateles aquae</name>
    <dbReference type="NCBI Taxonomy" id="3077235"/>
    <lineage>
        <taxon>Bacteria</taxon>
        <taxon>Pseudomonadati</taxon>
        <taxon>Pseudomonadota</taxon>
        <taxon>Betaproteobacteria</taxon>
        <taxon>Burkholderiales</taxon>
        <taxon>Sphaerotilaceae</taxon>
        <taxon>Roseateles</taxon>
    </lineage>
</organism>
<name>A0ABU3PAS3_9BURK</name>
<protein>
    <recommendedName>
        <fullName evidence="3">phosphoribosylamine--glycine ligase</fullName>
        <ecNumber evidence="3">6.3.4.13</ecNumber>
    </recommendedName>
    <alternativeName>
        <fullName evidence="9">Glycinamide ribonucleotide synthetase</fullName>
    </alternativeName>
    <alternativeName>
        <fullName evidence="10">Phosphoribosylglycinamide synthetase</fullName>
    </alternativeName>
</protein>
<comment type="pathway">
    <text evidence="2">Purine metabolism; IMP biosynthesis via de novo pathway; N(1)-(5-phospho-D-ribosyl)glycinamide from 5-phospho-alpha-D-ribose 1-diphosphate: step 2/2.</text>
</comment>
<evidence type="ECO:0000256" key="11">
    <source>
        <dbReference type="PROSITE-ProRule" id="PRU00409"/>
    </source>
</evidence>
<keyword evidence="5 11" id="KW-0547">Nucleotide-binding</keyword>
<evidence type="ECO:0000256" key="4">
    <source>
        <dbReference type="ARBA" id="ARBA00022598"/>
    </source>
</evidence>
<feature type="domain" description="ATP-grasp" evidence="12">
    <location>
        <begin position="111"/>
        <end position="318"/>
    </location>
</feature>
<dbReference type="Proteomes" id="UP001246372">
    <property type="component" value="Unassembled WGS sequence"/>
</dbReference>
<dbReference type="SUPFAM" id="SSF52440">
    <property type="entry name" value="PreATP-grasp domain"/>
    <property type="match status" value="1"/>
</dbReference>
<dbReference type="SUPFAM" id="SSF51246">
    <property type="entry name" value="Rudiment single hybrid motif"/>
    <property type="match status" value="1"/>
</dbReference>
<dbReference type="SMART" id="SM01209">
    <property type="entry name" value="GARS_A"/>
    <property type="match status" value="1"/>
</dbReference>